<reference evidence="5" key="1">
    <citation type="journal article" date="2019" name="Int. J. Syst. Evol. Microbiol.">
        <title>The Global Catalogue of Microorganisms (GCM) 10K type strain sequencing project: providing services to taxonomists for standard genome sequencing and annotation.</title>
        <authorList>
            <consortium name="The Broad Institute Genomics Platform"/>
            <consortium name="The Broad Institute Genome Sequencing Center for Infectious Disease"/>
            <person name="Wu L."/>
            <person name="Ma J."/>
        </authorList>
    </citation>
    <scope>NUCLEOTIDE SEQUENCE [LARGE SCALE GENOMIC DNA]</scope>
    <source>
        <strain evidence="5">CGMCC 1.18575</strain>
    </source>
</reference>
<proteinExistence type="predicted"/>
<dbReference type="SUPFAM" id="SSF53448">
    <property type="entry name" value="Nucleotide-diphospho-sugar transferases"/>
    <property type="match status" value="1"/>
</dbReference>
<dbReference type="PANTHER" id="PTHR43584:SF8">
    <property type="entry name" value="N-ACETYLMURAMATE ALPHA-1-PHOSPHATE URIDYLYLTRANSFERASE"/>
    <property type="match status" value="1"/>
</dbReference>
<accession>A0ABW0I4I5</accession>
<dbReference type="InterPro" id="IPR029044">
    <property type="entry name" value="Nucleotide-diphossugar_trans"/>
</dbReference>
<dbReference type="PANTHER" id="PTHR43584">
    <property type="entry name" value="NUCLEOTIDYL TRANSFERASE"/>
    <property type="match status" value="1"/>
</dbReference>
<feature type="domain" description="Nucleotidyl transferase" evidence="3">
    <location>
        <begin position="4"/>
        <end position="176"/>
    </location>
</feature>
<organism evidence="4 5">
    <name type="scientific">Cohnella soli</name>
    <dbReference type="NCBI Taxonomy" id="425005"/>
    <lineage>
        <taxon>Bacteria</taxon>
        <taxon>Bacillati</taxon>
        <taxon>Bacillota</taxon>
        <taxon>Bacilli</taxon>
        <taxon>Bacillales</taxon>
        <taxon>Paenibacillaceae</taxon>
        <taxon>Cohnella</taxon>
    </lineage>
</organism>
<name>A0ABW0I4I5_9BACL</name>
<evidence type="ECO:0000313" key="5">
    <source>
        <dbReference type="Proteomes" id="UP001596113"/>
    </source>
</evidence>
<dbReference type="EMBL" id="JBHSMI010000067">
    <property type="protein sequence ID" value="MFC5407311.1"/>
    <property type="molecule type" value="Genomic_DNA"/>
</dbReference>
<evidence type="ECO:0000259" key="3">
    <source>
        <dbReference type="Pfam" id="PF00483"/>
    </source>
</evidence>
<sequence length="247" mass="27929">MNIVIPVAGAGRRFREAGYVQPKMLIEAAERPMLYWALDSLFPGFKQENLLIVCLKEHLRRTYLWDVVRSAFPEANVVSIPGVSRGQAETVYLAREHYKEDEPLIIYNCDTYMRGRAAHTISRLDPDIDGLISVFQSTDPSMSYVDLDADGSVRSVREKEVISSWATTGLYYFASTRRFLALVEEAFKEPLPAEGEWYVAPLYNRLIERGGKVAVDYADCCYPLGTPQQLSVFIDALPGLDKLYPTN</sequence>
<dbReference type="Pfam" id="PF00483">
    <property type="entry name" value="NTP_transferase"/>
    <property type="match status" value="1"/>
</dbReference>
<gene>
    <name evidence="4" type="ORF">ACFPOF_31665</name>
</gene>
<comment type="caution">
    <text evidence="4">The sequence shown here is derived from an EMBL/GenBank/DDBJ whole genome shotgun (WGS) entry which is preliminary data.</text>
</comment>
<keyword evidence="2" id="KW-0548">Nucleotidyltransferase</keyword>
<dbReference type="CDD" id="cd04183">
    <property type="entry name" value="GT2_BcE_like"/>
    <property type="match status" value="1"/>
</dbReference>
<dbReference type="InterPro" id="IPR050065">
    <property type="entry name" value="GlmU-like"/>
</dbReference>
<evidence type="ECO:0000313" key="4">
    <source>
        <dbReference type="EMBL" id="MFC5407311.1"/>
    </source>
</evidence>
<dbReference type="InterPro" id="IPR016873">
    <property type="entry name" value="Caps_polysacc_synth_BcbE_prd"/>
</dbReference>
<protein>
    <submittedName>
        <fullName evidence="4">Glycosyltransferase family 2 protein</fullName>
    </submittedName>
</protein>
<evidence type="ECO:0000256" key="1">
    <source>
        <dbReference type="ARBA" id="ARBA00022679"/>
    </source>
</evidence>
<dbReference type="Gene3D" id="3.90.550.10">
    <property type="entry name" value="Spore Coat Polysaccharide Biosynthesis Protein SpsA, Chain A"/>
    <property type="match status" value="1"/>
</dbReference>
<dbReference type="Proteomes" id="UP001596113">
    <property type="component" value="Unassembled WGS sequence"/>
</dbReference>
<evidence type="ECO:0000256" key="2">
    <source>
        <dbReference type="ARBA" id="ARBA00022695"/>
    </source>
</evidence>
<dbReference type="InterPro" id="IPR005835">
    <property type="entry name" value="NTP_transferase_dom"/>
</dbReference>
<keyword evidence="5" id="KW-1185">Reference proteome</keyword>
<dbReference type="RefSeq" id="WP_378139862.1">
    <property type="nucleotide sequence ID" value="NZ_JBHSMI010000067.1"/>
</dbReference>
<keyword evidence="1" id="KW-0808">Transferase</keyword>
<dbReference type="PIRSF" id="PIRSF028162">
    <property type="entry name" value="BcbE_prd"/>
    <property type="match status" value="1"/>
</dbReference>